<organism evidence="1 2">
    <name type="scientific">Perkinsus olseni</name>
    <name type="common">Perkinsus atlanticus</name>
    <dbReference type="NCBI Taxonomy" id="32597"/>
    <lineage>
        <taxon>Eukaryota</taxon>
        <taxon>Sar</taxon>
        <taxon>Alveolata</taxon>
        <taxon>Perkinsozoa</taxon>
        <taxon>Perkinsea</taxon>
        <taxon>Perkinsida</taxon>
        <taxon>Perkinsidae</taxon>
        <taxon>Perkinsus</taxon>
    </lineage>
</organism>
<evidence type="ECO:0008006" key="3">
    <source>
        <dbReference type="Google" id="ProtNLM"/>
    </source>
</evidence>
<evidence type="ECO:0000313" key="1">
    <source>
        <dbReference type="EMBL" id="KAF4685301.1"/>
    </source>
</evidence>
<sequence length="351" mass="39768">MVFLDKCCIPQKDPIAKSYGISRLADYLHASDKLLILWSPDYLDRLWCVYELAVFLETHDKDDVVLLNLDHLKLCVSLMFLQFLSIVIASLTEQYCVDVWHILHALLLASSLTTDFGAYRCSEEWQKFCSEVKRFTLRKAKCSSLADYPILKQLIVDMYGSEARFEAAVRALWLGERRERQCPAWLFSAASLRIICASYIPLIFGRVAGAIARLIKNDKYDLVPIYSSGVVCKAIPNNVQVLLWELRGSIIPIIFACARAPLMLLIAHELATGCTLSKWCRGVIFVSLFQAYNCFSKMICGASTSRPPLFPVPMNPPADEARLWIFGTVVVTSLFLIIRRSYVYEVPSVVK</sequence>
<dbReference type="SUPFAM" id="SSF52200">
    <property type="entry name" value="Toll/Interleukin receptor TIR domain"/>
    <property type="match status" value="1"/>
</dbReference>
<dbReference type="Gene3D" id="3.40.50.10140">
    <property type="entry name" value="Toll/interleukin-1 receptor homology (TIR) domain"/>
    <property type="match status" value="1"/>
</dbReference>
<dbReference type="AlphaFoldDB" id="A0A7J6NQH1"/>
<gene>
    <name evidence="1" type="ORF">FOZ60_006659</name>
</gene>
<comment type="caution">
    <text evidence="1">The sequence shown here is derived from an EMBL/GenBank/DDBJ whole genome shotgun (WGS) entry which is preliminary data.</text>
</comment>
<proteinExistence type="predicted"/>
<accession>A0A7J6NQH1</accession>
<dbReference type="EMBL" id="JABANP010000268">
    <property type="protein sequence ID" value="KAF4685301.1"/>
    <property type="molecule type" value="Genomic_DNA"/>
</dbReference>
<dbReference type="Proteomes" id="UP000541610">
    <property type="component" value="Unassembled WGS sequence"/>
</dbReference>
<dbReference type="InterPro" id="IPR035897">
    <property type="entry name" value="Toll_tir_struct_dom_sf"/>
</dbReference>
<name>A0A7J6NQH1_PEROL</name>
<evidence type="ECO:0000313" key="2">
    <source>
        <dbReference type="Proteomes" id="UP000541610"/>
    </source>
</evidence>
<protein>
    <recommendedName>
        <fullName evidence="3">TIR domain-containing protein</fullName>
    </recommendedName>
</protein>
<reference evidence="1 2" key="1">
    <citation type="submission" date="2020-04" db="EMBL/GenBank/DDBJ databases">
        <title>Perkinsus olseni comparative genomics.</title>
        <authorList>
            <person name="Bogema D.R."/>
        </authorList>
    </citation>
    <scope>NUCLEOTIDE SEQUENCE [LARGE SCALE GENOMIC DNA]</scope>
    <source>
        <strain evidence="1">00978-12</strain>
    </source>
</reference>